<keyword evidence="5 10" id="KW-0812">Transmembrane</keyword>
<name>A0A3Q7FBG1_SOLLC</name>
<keyword evidence="13" id="KW-1185">Reference proteome</keyword>
<sequence>MAFKKLVAQRLFDSYKISRPSLSTCRICSSTMTKSMASPNPERIAPDPGEGAFFRRSLHRSSLFQSLATSSELRSFPIGEKLRQELRGMDIGRDRIRLDALISPPQQKLLPEIESEAEEEKFTVADAKKVMRLAQLEVVKSRLRQMENDWISFPEFFQICNGASSNSDQAIEFAKMLDQSGIVLVLGNVVFLKPDKESQQSYSRSLKRDANSLVEKRFHRVQKLVNPTPEGNEIQLFPFHFTAPLVVVKAMEGLMPRPLAQPNDPQMMKEFQQMDEKKSAIDKKAESLVQRELWCGLGFFVIQTAAFMRLTFWELTWDVMEPICFYVTSFYCMAGYAFFLRTSKEPTYEGFFHSRFSAKQKKLMKIHNFDLQRYNKLRKACDPHSSIPTGNTLTLHSTPMMSTT</sequence>
<evidence type="ECO:0000256" key="3">
    <source>
        <dbReference type="ARBA" id="ARBA00022448"/>
    </source>
</evidence>
<dbReference type="AlphaFoldDB" id="A0A3Q7FBG1"/>
<dbReference type="GO" id="GO:1990246">
    <property type="term" value="C:uniplex complex"/>
    <property type="evidence" value="ECO:0000318"/>
    <property type="project" value="GO_Central"/>
</dbReference>
<keyword evidence="8" id="KW-0406">Ion transport</keyword>
<keyword evidence="6" id="KW-0106">Calcium</keyword>
<reference evidence="12" key="1">
    <citation type="journal article" date="2012" name="Nature">
        <title>The tomato genome sequence provides insights into fleshy fruit evolution.</title>
        <authorList>
            <consortium name="Tomato Genome Consortium"/>
        </authorList>
    </citation>
    <scope>NUCLEOTIDE SEQUENCE [LARGE SCALE GENOMIC DNA]</scope>
    <source>
        <strain evidence="12">cv. Heinz 1706</strain>
    </source>
</reference>
<dbReference type="GO" id="GO:0051560">
    <property type="term" value="P:mitochondrial calcium ion homeostasis"/>
    <property type="evidence" value="ECO:0000318"/>
    <property type="project" value="GO_Central"/>
</dbReference>
<feature type="transmembrane region" description="Helical" evidence="10">
    <location>
        <begin position="319"/>
        <end position="339"/>
    </location>
</feature>
<accession>A0A3Q7FBG1</accession>
<feature type="domain" description="Calcium uniporter protein C-terminal" evidence="11">
    <location>
        <begin position="168"/>
        <end position="377"/>
    </location>
</feature>
<dbReference type="InterPro" id="IPR039055">
    <property type="entry name" value="MCU_fam"/>
</dbReference>
<evidence type="ECO:0000256" key="10">
    <source>
        <dbReference type="SAM" id="Phobius"/>
    </source>
</evidence>
<evidence type="ECO:0000256" key="4">
    <source>
        <dbReference type="ARBA" id="ARBA00022568"/>
    </source>
</evidence>
<dbReference type="FunCoup" id="A0A3Q7FBG1">
    <property type="interactions" value="479"/>
</dbReference>
<reference evidence="12" key="2">
    <citation type="submission" date="2019-01" db="UniProtKB">
        <authorList>
            <consortium name="EnsemblPlants"/>
        </authorList>
    </citation>
    <scope>IDENTIFICATION</scope>
    <source>
        <strain evidence="12">cv. Heinz 1706</strain>
    </source>
</reference>
<keyword evidence="3" id="KW-0813">Transport</keyword>
<dbReference type="PANTHER" id="PTHR13462">
    <property type="entry name" value="CALCIUM UNIPORTER PROTEIN, MITOCHONDRIAL"/>
    <property type="match status" value="1"/>
</dbReference>
<dbReference type="GO" id="GO:0036444">
    <property type="term" value="P:calcium import into the mitochondrion"/>
    <property type="evidence" value="ECO:0000318"/>
    <property type="project" value="GO_Central"/>
</dbReference>
<dbReference type="Gramene" id="Solyc02g089840.3.1">
    <property type="protein sequence ID" value="Solyc02g089840.3.1"/>
    <property type="gene ID" value="Solyc02g089840.3"/>
</dbReference>
<evidence type="ECO:0000256" key="1">
    <source>
        <dbReference type="ARBA" id="ARBA00004141"/>
    </source>
</evidence>
<dbReference type="Proteomes" id="UP000004994">
    <property type="component" value="Chromosome 2"/>
</dbReference>
<dbReference type="InParanoid" id="A0A3Q7FBG1"/>
<dbReference type="InterPro" id="IPR006769">
    <property type="entry name" value="MCU_C"/>
</dbReference>
<keyword evidence="9 10" id="KW-0472">Membrane</keyword>
<evidence type="ECO:0000313" key="12">
    <source>
        <dbReference type="EnsemblPlants" id="Solyc02g089840.3.1"/>
    </source>
</evidence>
<dbReference type="Pfam" id="PF04678">
    <property type="entry name" value="MCU"/>
    <property type="match status" value="1"/>
</dbReference>
<evidence type="ECO:0000256" key="2">
    <source>
        <dbReference type="ARBA" id="ARBA00005653"/>
    </source>
</evidence>
<evidence type="ECO:0000256" key="6">
    <source>
        <dbReference type="ARBA" id="ARBA00022837"/>
    </source>
</evidence>
<proteinExistence type="inferred from homology"/>
<evidence type="ECO:0000259" key="11">
    <source>
        <dbReference type="Pfam" id="PF04678"/>
    </source>
</evidence>
<evidence type="ECO:0000256" key="5">
    <source>
        <dbReference type="ARBA" id="ARBA00022692"/>
    </source>
</evidence>
<protein>
    <recommendedName>
        <fullName evidence="11">Calcium uniporter protein C-terminal domain-containing protein</fullName>
    </recommendedName>
</protein>
<dbReference type="OMA" id="GVCCEAS"/>
<comment type="similarity">
    <text evidence="2">Belongs to the MCU (TC 1.A.77) family.</text>
</comment>
<feature type="transmembrane region" description="Helical" evidence="10">
    <location>
        <begin position="293"/>
        <end position="313"/>
    </location>
</feature>
<dbReference type="STRING" id="4081.A0A3Q7FBG1"/>
<keyword evidence="7 10" id="KW-1133">Transmembrane helix</keyword>
<dbReference type="PaxDb" id="4081-Solyc02g089850.2.1"/>
<keyword evidence="4" id="KW-0109">Calcium transport</keyword>
<evidence type="ECO:0000256" key="7">
    <source>
        <dbReference type="ARBA" id="ARBA00022989"/>
    </source>
</evidence>
<dbReference type="PANTHER" id="PTHR13462:SF37">
    <property type="entry name" value="CALCIUM UNIPORTER PROTEIN"/>
    <property type="match status" value="1"/>
</dbReference>
<comment type="subcellular location">
    <subcellularLocation>
        <location evidence="1">Membrane</location>
        <topology evidence="1">Multi-pass membrane protein</topology>
    </subcellularLocation>
</comment>
<dbReference type="GO" id="GO:0005262">
    <property type="term" value="F:calcium channel activity"/>
    <property type="evidence" value="ECO:0000318"/>
    <property type="project" value="GO_Central"/>
</dbReference>
<dbReference type="GO" id="GO:0015292">
    <property type="term" value="F:uniporter activity"/>
    <property type="evidence" value="ECO:0000318"/>
    <property type="project" value="GO_Central"/>
</dbReference>
<organism evidence="12">
    <name type="scientific">Solanum lycopersicum</name>
    <name type="common">Tomato</name>
    <name type="synonym">Lycopersicon esculentum</name>
    <dbReference type="NCBI Taxonomy" id="4081"/>
    <lineage>
        <taxon>Eukaryota</taxon>
        <taxon>Viridiplantae</taxon>
        <taxon>Streptophyta</taxon>
        <taxon>Embryophyta</taxon>
        <taxon>Tracheophyta</taxon>
        <taxon>Spermatophyta</taxon>
        <taxon>Magnoliopsida</taxon>
        <taxon>eudicotyledons</taxon>
        <taxon>Gunneridae</taxon>
        <taxon>Pentapetalae</taxon>
        <taxon>asterids</taxon>
        <taxon>lamiids</taxon>
        <taxon>Solanales</taxon>
        <taxon>Solanaceae</taxon>
        <taxon>Solanoideae</taxon>
        <taxon>Solaneae</taxon>
        <taxon>Solanum</taxon>
        <taxon>Solanum subgen. Lycopersicon</taxon>
    </lineage>
</organism>
<evidence type="ECO:0000313" key="13">
    <source>
        <dbReference type="Proteomes" id="UP000004994"/>
    </source>
</evidence>
<evidence type="ECO:0000256" key="8">
    <source>
        <dbReference type="ARBA" id="ARBA00023065"/>
    </source>
</evidence>
<evidence type="ECO:0000256" key="9">
    <source>
        <dbReference type="ARBA" id="ARBA00023136"/>
    </source>
</evidence>
<dbReference type="EnsemblPlants" id="Solyc02g089840.3.1">
    <property type="protein sequence ID" value="Solyc02g089840.3.1"/>
    <property type="gene ID" value="Solyc02g089840.3"/>
</dbReference>